<feature type="transmembrane region" description="Helical" evidence="5">
    <location>
        <begin position="208"/>
        <end position="229"/>
    </location>
</feature>
<feature type="transmembrane region" description="Helical" evidence="5">
    <location>
        <begin position="249"/>
        <end position="273"/>
    </location>
</feature>
<evidence type="ECO:0000313" key="7">
    <source>
        <dbReference type="Proteomes" id="UP001182556"/>
    </source>
</evidence>
<keyword evidence="4 5" id="KW-0472">Membrane</keyword>
<feature type="transmembrane region" description="Helical" evidence="5">
    <location>
        <begin position="130"/>
        <end position="155"/>
    </location>
</feature>
<keyword evidence="2 5" id="KW-0812">Transmembrane</keyword>
<dbReference type="PANTHER" id="PTHR31465:SF1">
    <property type="entry name" value="PROTEIN RTA1-RELATED"/>
    <property type="match status" value="1"/>
</dbReference>
<evidence type="ECO:0000313" key="6">
    <source>
        <dbReference type="EMBL" id="KAK1921491.1"/>
    </source>
</evidence>
<feature type="transmembrane region" description="Helical" evidence="5">
    <location>
        <begin position="85"/>
        <end position="110"/>
    </location>
</feature>
<keyword evidence="3 5" id="KW-1133">Transmembrane helix</keyword>
<proteinExistence type="predicted"/>
<keyword evidence="7" id="KW-1185">Reference proteome</keyword>
<protein>
    <submittedName>
        <fullName evidence="6">RTA1 like protein-domain-containing protein</fullName>
    </submittedName>
</protein>
<reference evidence="6" key="1">
    <citation type="submission" date="2023-02" db="EMBL/GenBank/DDBJ databases">
        <title>Identification and recombinant expression of a fungal hydrolase from Papiliotrema laurentii that hydrolyzes apple cutin and clears colloidal polyester polyurethane.</title>
        <authorList>
            <consortium name="DOE Joint Genome Institute"/>
            <person name="Roman V.A."/>
            <person name="Bojanowski C."/>
            <person name="Crable B.R."/>
            <person name="Wagner D.N."/>
            <person name="Hung C.S."/>
            <person name="Nadeau L.J."/>
            <person name="Schratz L."/>
            <person name="Haridas S."/>
            <person name="Pangilinan J."/>
            <person name="Lipzen A."/>
            <person name="Na H."/>
            <person name="Yan M."/>
            <person name="Ng V."/>
            <person name="Grigoriev I.V."/>
            <person name="Spatafora J.W."/>
            <person name="Barlow D."/>
            <person name="Biffinger J."/>
            <person name="Kelley-Loughnane N."/>
            <person name="Varaljay V.A."/>
            <person name="Crookes-Goodson W.J."/>
        </authorList>
    </citation>
    <scope>NUCLEOTIDE SEQUENCE</scope>
    <source>
        <strain evidence="6">5307AH</strain>
    </source>
</reference>
<evidence type="ECO:0000256" key="5">
    <source>
        <dbReference type="SAM" id="Phobius"/>
    </source>
</evidence>
<name>A0AAD9FMY0_PAPLA</name>
<feature type="transmembrane region" description="Helical" evidence="5">
    <location>
        <begin position="161"/>
        <end position="187"/>
    </location>
</feature>
<sequence>MNTTHGWWQRRASYDVDGAIALYDPNGPAAIIAFLVFGAVAVAYWIRYFRAQKPWPRYMLSVILGTTFTSLGYLCRFTRRNHINAWSWLFETIFILCSPCAFLAQIYVLLPRLAADLQAERLLPTHRRFIKSFFIVADVTTVLAQLAGTALTITFGRLVKIGHIVVTVGLWVQLVCFLSFVVIYVVFGRRLSRAGLWPDRRSWRDLTAASSLYVALGACCGLMFIRSIYRVAEYTAGGDSTLARSETAFYILDTVPMLCLSLSLLVVWAPAALQTSRDSSLQLKHRSRGLGVTH</sequence>
<organism evidence="6 7">
    <name type="scientific">Papiliotrema laurentii</name>
    <name type="common">Cryptococcus laurentii</name>
    <dbReference type="NCBI Taxonomy" id="5418"/>
    <lineage>
        <taxon>Eukaryota</taxon>
        <taxon>Fungi</taxon>
        <taxon>Dikarya</taxon>
        <taxon>Basidiomycota</taxon>
        <taxon>Agaricomycotina</taxon>
        <taxon>Tremellomycetes</taxon>
        <taxon>Tremellales</taxon>
        <taxon>Rhynchogastremaceae</taxon>
        <taxon>Papiliotrema</taxon>
    </lineage>
</organism>
<gene>
    <name evidence="6" type="ORF">DB88DRAFT_512768</name>
</gene>
<accession>A0AAD9FMY0</accession>
<evidence type="ECO:0000256" key="2">
    <source>
        <dbReference type="ARBA" id="ARBA00022692"/>
    </source>
</evidence>
<evidence type="ECO:0000256" key="3">
    <source>
        <dbReference type="ARBA" id="ARBA00022989"/>
    </source>
</evidence>
<feature type="transmembrane region" description="Helical" evidence="5">
    <location>
        <begin position="27"/>
        <end position="46"/>
    </location>
</feature>
<dbReference type="AlphaFoldDB" id="A0AAD9FMY0"/>
<comment type="subcellular location">
    <subcellularLocation>
        <location evidence="1">Membrane</location>
        <topology evidence="1">Multi-pass membrane protein</topology>
    </subcellularLocation>
</comment>
<dbReference type="InterPro" id="IPR007568">
    <property type="entry name" value="RTA1"/>
</dbReference>
<evidence type="ECO:0000256" key="4">
    <source>
        <dbReference type="ARBA" id="ARBA00023136"/>
    </source>
</evidence>
<dbReference type="GO" id="GO:0016020">
    <property type="term" value="C:membrane"/>
    <property type="evidence" value="ECO:0007669"/>
    <property type="project" value="UniProtKB-SubCell"/>
</dbReference>
<dbReference type="EMBL" id="JAODAN010000010">
    <property type="protein sequence ID" value="KAK1921491.1"/>
    <property type="molecule type" value="Genomic_DNA"/>
</dbReference>
<evidence type="ECO:0000256" key="1">
    <source>
        <dbReference type="ARBA" id="ARBA00004141"/>
    </source>
</evidence>
<dbReference type="Proteomes" id="UP001182556">
    <property type="component" value="Unassembled WGS sequence"/>
</dbReference>
<dbReference type="PANTHER" id="PTHR31465">
    <property type="entry name" value="PROTEIN RTA1-RELATED"/>
    <property type="match status" value="1"/>
</dbReference>
<feature type="transmembrane region" description="Helical" evidence="5">
    <location>
        <begin position="58"/>
        <end position="79"/>
    </location>
</feature>
<comment type="caution">
    <text evidence="6">The sequence shown here is derived from an EMBL/GenBank/DDBJ whole genome shotgun (WGS) entry which is preliminary data.</text>
</comment>
<dbReference type="Pfam" id="PF04479">
    <property type="entry name" value="RTA1"/>
    <property type="match status" value="1"/>
</dbReference>